<dbReference type="Proteomes" id="UP000469421">
    <property type="component" value="Unassembled WGS sequence"/>
</dbReference>
<keyword evidence="1" id="KW-0472">Membrane</keyword>
<dbReference type="EMBL" id="WIRE01000001">
    <property type="protein sequence ID" value="MQX52456.1"/>
    <property type="molecule type" value="Genomic_DNA"/>
</dbReference>
<dbReference type="AlphaFoldDB" id="A0A6N7LT04"/>
<sequence>MAGIAASLLTLVSAVLLYLTDREQRLLTVPLAPWLRLVSLALLTGAAGLWVLSQGVTLGLMVGLWVFVLAQLVLVLLVGHYRDSFQKTGGRL</sequence>
<comment type="caution">
    <text evidence="2">The sequence shown here is derived from an EMBL/GenBank/DDBJ whole genome shotgun (WGS) entry which is preliminary data.</text>
</comment>
<keyword evidence="1" id="KW-1133">Transmembrane helix</keyword>
<organism evidence="2 3">
    <name type="scientific">Alcanivorax sediminis</name>
    <dbReference type="NCBI Taxonomy" id="2663008"/>
    <lineage>
        <taxon>Bacteria</taxon>
        <taxon>Pseudomonadati</taxon>
        <taxon>Pseudomonadota</taxon>
        <taxon>Gammaproteobacteria</taxon>
        <taxon>Oceanospirillales</taxon>
        <taxon>Alcanivoracaceae</taxon>
        <taxon>Alcanivorax</taxon>
    </lineage>
</organism>
<keyword evidence="3" id="KW-1185">Reference proteome</keyword>
<protein>
    <recommendedName>
        <fullName evidence="4">DUF3325 domain-containing protein</fullName>
    </recommendedName>
</protein>
<evidence type="ECO:0000313" key="2">
    <source>
        <dbReference type="EMBL" id="MQX52456.1"/>
    </source>
</evidence>
<feature type="transmembrane region" description="Helical" evidence="1">
    <location>
        <begin position="33"/>
        <end position="52"/>
    </location>
</feature>
<name>A0A6N7LT04_9GAMM</name>
<evidence type="ECO:0000313" key="3">
    <source>
        <dbReference type="Proteomes" id="UP000469421"/>
    </source>
</evidence>
<dbReference type="RefSeq" id="WP_153499209.1">
    <property type="nucleotide sequence ID" value="NZ_JBMZXE010000115.1"/>
</dbReference>
<proteinExistence type="predicted"/>
<gene>
    <name evidence="2" type="ORF">GFN93_04295</name>
</gene>
<accession>A0A6N7LT04</accession>
<feature type="transmembrane region" description="Helical" evidence="1">
    <location>
        <begin position="59"/>
        <end position="81"/>
    </location>
</feature>
<keyword evidence="1" id="KW-0812">Transmembrane</keyword>
<evidence type="ECO:0000256" key="1">
    <source>
        <dbReference type="SAM" id="Phobius"/>
    </source>
</evidence>
<reference evidence="2 3" key="1">
    <citation type="submission" date="2019-10" db="EMBL/GenBank/DDBJ databases">
        <title>Alcanivorax sp.PA15-N-34 draft genome sequence.</title>
        <authorList>
            <person name="Liao X."/>
            <person name="Shao Z."/>
        </authorList>
    </citation>
    <scope>NUCLEOTIDE SEQUENCE [LARGE SCALE GENOMIC DNA]</scope>
    <source>
        <strain evidence="2 3">PA15-N-34</strain>
    </source>
</reference>
<evidence type="ECO:0008006" key="4">
    <source>
        <dbReference type="Google" id="ProtNLM"/>
    </source>
</evidence>